<gene>
    <name evidence="3" type="ORF">FRACYDRAFT_269529</name>
</gene>
<dbReference type="Gene3D" id="1.20.120.1910">
    <property type="entry name" value="Cysteine-tRNA ligase, C-terminal anti-codon recognition domain"/>
    <property type="match status" value="1"/>
</dbReference>
<feature type="compositionally biased region" description="Acidic residues" evidence="1">
    <location>
        <begin position="152"/>
        <end position="178"/>
    </location>
</feature>
<dbReference type="PROSITE" id="PS50800">
    <property type="entry name" value="SAP"/>
    <property type="match status" value="1"/>
</dbReference>
<accession>A0A1E7FCN4</accession>
<dbReference type="SMART" id="SM00513">
    <property type="entry name" value="SAP"/>
    <property type="match status" value="1"/>
</dbReference>
<keyword evidence="4" id="KW-1185">Reference proteome</keyword>
<evidence type="ECO:0000259" key="2">
    <source>
        <dbReference type="PROSITE" id="PS50800"/>
    </source>
</evidence>
<sequence>MERYQLKKDRDFDAADDLRTQLDEMYSVKVDDRSSEWRVETDDYALAGPNNLSEEDTKFVEGRIVERFECKRNREYESADDIRDDLRAKFGVIIDDRTKEWKLDPNEQDYAAENNYEEKKDDGAFVRYDSQPDSQDDEDDDSVYEKIVVDETSAEEEIEEDDDDESIEDDEDDSLGEEELLKLTVVALKEKLRDAGLPVSGKKSELVDRLLTKA</sequence>
<dbReference type="Pfam" id="PF02037">
    <property type="entry name" value="SAP"/>
    <property type="match status" value="1"/>
</dbReference>
<dbReference type="InterPro" id="IPR036361">
    <property type="entry name" value="SAP_dom_sf"/>
</dbReference>
<evidence type="ECO:0000256" key="1">
    <source>
        <dbReference type="SAM" id="MobiDB-lite"/>
    </source>
</evidence>
<dbReference type="SUPFAM" id="SSF47323">
    <property type="entry name" value="Anticodon-binding domain of a subclass of class I aminoacyl-tRNA synthetases"/>
    <property type="match status" value="1"/>
</dbReference>
<feature type="region of interest" description="Disordered" evidence="1">
    <location>
        <begin position="114"/>
        <end position="178"/>
    </location>
</feature>
<dbReference type="OrthoDB" id="47021at2759"/>
<evidence type="ECO:0000313" key="4">
    <source>
        <dbReference type="Proteomes" id="UP000095751"/>
    </source>
</evidence>
<dbReference type="KEGG" id="fcy:FRACYDRAFT_269529"/>
<organism evidence="3 4">
    <name type="scientific">Fragilariopsis cylindrus CCMP1102</name>
    <dbReference type="NCBI Taxonomy" id="635003"/>
    <lineage>
        <taxon>Eukaryota</taxon>
        <taxon>Sar</taxon>
        <taxon>Stramenopiles</taxon>
        <taxon>Ochrophyta</taxon>
        <taxon>Bacillariophyta</taxon>
        <taxon>Bacillariophyceae</taxon>
        <taxon>Bacillariophycidae</taxon>
        <taxon>Bacillariales</taxon>
        <taxon>Bacillariaceae</taxon>
        <taxon>Fragilariopsis</taxon>
    </lineage>
</organism>
<dbReference type="EMBL" id="KV784359">
    <property type="protein sequence ID" value="OEU15927.1"/>
    <property type="molecule type" value="Genomic_DNA"/>
</dbReference>
<evidence type="ECO:0000313" key="3">
    <source>
        <dbReference type="EMBL" id="OEU15927.1"/>
    </source>
</evidence>
<dbReference type="AlphaFoldDB" id="A0A1E7FCN4"/>
<feature type="domain" description="SAP" evidence="2">
    <location>
        <begin position="180"/>
        <end position="214"/>
    </location>
</feature>
<proteinExistence type="predicted"/>
<dbReference type="Proteomes" id="UP000095751">
    <property type="component" value="Unassembled WGS sequence"/>
</dbReference>
<dbReference type="GO" id="GO:0005524">
    <property type="term" value="F:ATP binding"/>
    <property type="evidence" value="ECO:0007669"/>
    <property type="project" value="InterPro"/>
</dbReference>
<dbReference type="InterPro" id="IPR009080">
    <property type="entry name" value="tRNAsynth_Ia_anticodon-bd"/>
</dbReference>
<dbReference type="Gene3D" id="1.10.720.30">
    <property type="entry name" value="SAP domain"/>
    <property type="match status" value="1"/>
</dbReference>
<dbReference type="GO" id="GO:0004812">
    <property type="term" value="F:aminoacyl-tRNA ligase activity"/>
    <property type="evidence" value="ECO:0007669"/>
    <property type="project" value="InterPro"/>
</dbReference>
<dbReference type="InterPro" id="IPR003034">
    <property type="entry name" value="SAP_dom"/>
</dbReference>
<name>A0A1E7FCN4_9STRA</name>
<dbReference type="GO" id="GO:0006418">
    <property type="term" value="P:tRNA aminoacylation for protein translation"/>
    <property type="evidence" value="ECO:0007669"/>
    <property type="project" value="InterPro"/>
</dbReference>
<protein>
    <recommendedName>
        <fullName evidence="2">SAP domain-containing protein</fullName>
    </recommendedName>
</protein>
<dbReference type="SUPFAM" id="SSF68906">
    <property type="entry name" value="SAP domain"/>
    <property type="match status" value="1"/>
</dbReference>
<reference evidence="3 4" key="1">
    <citation type="submission" date="2016-09" db="EMBL/GenBank/DDBJ databases">
        <title>Extensive genetic diversity and differential bi-allelic expression allows diatom success in the polar Southern Ocean.</title>
        <authorList>
            <consortium name="DOE Joint Genome Institute"/>
            <person name="Mock T."/>
            <person name="Otillar R.P."/>
            <person name="Strauss J."/>
            <person name="Dupont C."/>
            <person name="Frickenhaus S."/>
            <person name="Maumus F."/>
            <person name="Mcmullan M."/>
            <person name="Sanges R."/>
            <person name="Schmutz J."/>
            <person name="Toseland A."/>
            <person name="Valas R."/>
            <person name="Veluchamy A."/>
            <person name="Ward B.J."/>
            <person name="Allen A."/>
            <person name="Barry K."/>
            <person name="Falciatore A."/>
            <person name="Ferrante M."/>
            <person name="Fortunato A.E."/>
            <person name="Gloeckner G."/>
            <person name="Gruber A."/>
            <person name="Hipkin R."/>
            <person name="Janech M."/>
            <person name="Kroth P."/>
            <person name="Leese F."/>
            <person name="Lindquist E."/>
            <person name="Lyon B.R."/>
            <person name="Martin J."/>
            <person name="Mayer C."/>
            <person name="Parker M."/>
            <person name="Quesneville H."/>
            <person name="Raymond J."/>
            <person name="Uhlig C."/>
            <person name="Valentin K.U."/>
            <person name="Worden A.Z."/>
            <person name="Armbrust E.V."/>
            <person name="Bowler C."/>
            <person name="Green B."/>
            <person name="Moulton V."/>
            <person name="Van Oosterhout C."/>
            <person name="Grigoriev I."/>
        </authorList>
    </citation>
    <scope>NUCLEOTIDE SEQUENCE [LARGE SCALE GENOMIC DNA]</scope>
    <source>
        <strain evidence="3 4">CCMP1102</strain>
    </source>
</reference>
<dbReference type="InParanoid" id="A0A1E7FCN4"/>